<dbReference type="Proteomes" id="UP000004926">
    <property type="component" value="Chromosome"/>
</dbReference>
<evidence type="ECO:0000256" key="4">
    <source>
        <dbReference type="RuleBase" id="RU003719"/>
    </source>
</evidence>
<evidence type="ECO:0000259" key="5">
    <source>
        <dbReference type="Pfam" id="PF00389"/>
    </source>
</evidence>
<dbReference type="Pfam" id="PF02826">
    <property type="entry name" value="2-Hacid_dh_C"/>
    <property type="match status" value="1"/>
</dbReference>
<keyword evidence="2 4" id="KW-0560">Oxidoreductase</keyword>
<dbReference type="SUPFAM" id="SSF52283">
    <property type="entry name" value="Formate/glycerate dehydrogenase catalytic domain-like"/>
    <property type="match status" value="1"/>
</dbReference>
<protein>
    <submittedName>
        <fullName evidence="7">Phosphoglycerate dehydrogenase-like oxidoreductase</fullName>
    </submittedName>
</protein>
<reference evidence="7 8" key="1">
    <citation type="journal article" date="2012" name="Stand. Genomic Sci.">
        <title>Genome sequence of the ocean sediment bacterium Saccharomonospora marina type strain (XMU15(T)).</title>
        <authorList>
            <person name="Klenk H.P."/>
            <person name="Lu M."/>
            <person name="Lucas S."/>
            <person name="Lapidus A."/>
            <person name="Copeland A."/>
            <person name="Pitluck S."/>
            <person name="Goodwin L.A."/>
            <person name="Han C."/>
            <person name="Tapia R."/>
            <person name="Brambilla E.M."/>
            <person name="Potter G."/>
            <person name="Land M."/>
            <person name="Ivanova N."/>
            <person name="Rohde M."/>
            <person name="Goker M."/>
            <person name="Detter J.C."/>
            <person name="Li W.J."/>
            <person name="Kyrpides N.C."/>
            <person name="Woyke T."/>
        </authorList>
    </citation>
    <scope>NUCLEOTIDE SEQUENCE [LARGE SCALE GENOMIC DNA]</scope>
    <source>
        <strain evidence="7 8">XMU15</strain>
    </source>
</reference>
<gene>
    <name evidence="7" type="ORF">SacmaDRAFT_1343</name>
</gene>
<dbReference type="FunFam" id="3.40.50.720:FF:000203">
    <property type="entry name" value="D-3-phosphoglycerate dehydrogenase (SerA)"/>
    <property type="match status" value="1"/>
</dbReference>
<sequence>MSARAILAAGDDFVLTRLFAEQLREQVGGQRQVRELTLPWPARPFGTVGEVREASGDEDELIAALSGADIAVTHLAPFTEKVFANAPDLRLLVVSRGGPVNVNLDAATRHGVVVCYAPGRNADAVAEFTVGLLIATCRNLAAGHAELAQGRWGGHYYEYRHAGFEIGGSTVGLVGYGAIGSRVARLLAAFGAKVLAYDPYVGEDDVEPGITRLTDLAELLRQSRVVSLHQRVTAQTRGMIGAAELALLPPGAVLINTARGAVLDYDALCDALDSGHLAAAGLDVYPDEPLPERARLLSTPNVVLSPHVAGCSREVAQRAARICAAEVGRWTRGEPVAHCANPAVLAGT</sequence>
<dbReference type="Pfam" id="PF00389">
    <property type="entry name" value="2-Hacid_dh"/>
    <property type="match status" value="1"/>
</dbReference>
<feature type="domain" description="D-isomer specific 2-hydroxyacid dehydrogenase NAD-binding" evidence="6">
    <location>
        <begin position="130"/>
        <end position="309"/>
    </location>
</feature>
<dbReference type="InterPro" id="IPR050857">
    <property type="entry name" value="D-2-hydroxyacid_DH"/>
</dbReference>
<dbReference type="RefSeq" id="WP_009153008.1">
    <property type="nucleotide sequence ID" value="NZ_CM001439.1"/>
</dbReference>
<dbReference type="Gene3D" id="3.40.50.720">
    <property type="entry name" value="NAD(P)-binding Rossmann-like Domain"/>
    <property type="match status" value="2"/>
</dbReference>
<dbReference type="PANTHER" id="PTHR42789">
    <property type="entry name" value="D-ISOMER SPECIFIC 2-HYDROXYACID DEHYDROGENASE FAMILY PROTEIN (AFU_ORTHOLOGUE AFUA_6G10090)"/>
    <property type="match status" value="1"/>
</dbReference>
<evidence type="ECO:0000256" key="3">
    <source>
        <dbReference type="ARBA" id="ARBA00023027"/>
    </source>
</evidence>
<name>H5WZG0_9PSEU</name>
<dbReference type="eggNOG" id="COG0111">
    <property type="taxonomic scope" value="Bacteria"/>
</dbReference>
<evidence type="ECO:0000259" key="6">
    <source>
        <dbReference type="Pfam" id="PF02826"/>
    </source>
</evidence>
<dbReference type="PANTHER" id="PTHR42789:SF1">
    <property type="entry name" value="D-ISOMER SPECIFIC 2-HYDROXYACID DEHYDROGENASE FAMILY PROTEIN (AFU_ORTHOLOGUE AFUA_6G10090)"/>
    <property type="match status" value="1"/>
</dbReference>
<dbReference type="PROSITE" id="PS00671">
    <property type="entry name" value="D_2_HYDROXYACID_DH_3"/>
    <property type="match status" value="1"/>
</dbReference>
<keyword evidence="3" id="KW-0520">NAD</keyword>
<dbReference type="GO" id="GO:0016616">
    <property type="term" value="F:oxidoreductase activity, acting on the CH-OH group of donors, NAD or NADP as acceptor"/>
    <property type="evidence" value="ECO:0007669"/>
    <property type="project" value="InterPro"/>
</dbReference>
<dbReference type="InterPro" id="IPR006140">
    <property type="entry name" value="D-isomer_DH_NAD-bd"/>
</dbReference>
<dbReference type="EMBL" id="CM001439">
    <property type="protein sequence ID" value="EHR49622.1"/>
    <property type="molecule type" value="Genomic_DNA"/>
</dbReference>
<comment type="similarity">
    <text evidence="1 4">Belongs to the D-isomer specific 2-hydroxyacid dehydrogenase family.</text>
</comment>
<organism evidence="7 8">
    <name type="scientific">Saccharomonospora marina XMU15</name>
    <dbReference type="NCBI Taxonomy" id="882083"/>
    <lineage>
        <taxon>Bacteria</taxon>
        <taxon>Bacillati</taxon>
        <taxon>Actinomycetota</taxon>
        <taxon>Actinomycetes</taxon>
        <taxon>Pseudonocardiales</taxon>
        <taxon>Pseudonocardiaceae</taxon>
        <taxon>Saccharomonospora</taxon>
    </lineage>
</organism>
<proteinExistence type="inferred from homology"/>
<dbReference type="OrthoDB" id="117809at2"/>
<dbReference type="GO" id="GO:0051287">
    <property type="term" value="F:NAD binding"/>
    <property type="evidence" value="ECO:0007669"/>
    <property type="project" value="InterPro"/>
</dbReference>
<evidence type="ECO:0000256" key="2">
    <source>
        <dbReference type="ARBA" id="ARBA00023002"/>
    </source>
</evidence>
<evidence type="ECO:0000313" key="7">
    <source>
        <dbReference type="EMBL" id="EHR49622.1"/>
    </source>
</evidence>
<accession>H5WZG0</accession>
<dbReference type="AlphaFoldDB" id="H5WZG0"/>
<feature type="domain" description="D-isomer specific 2-hydroxyacid dehydrogenase catalytic" evidence="5">
    <location>
        <begin position="53"/>
        <end position="341"/>
    </location>
</feature>
<dbReference type="SUPFAM" id="SSF51735">
    <property type="entry name" value="NAD(P)-binding Rossmann-fold domains"/>
    <property type="match status" value="1"/>
</dbReference>
<dbReference type="CDD" id="cd12171">
    <property type="entry name" value="2-Hacid_dh_10"/>
    <property type="match status" value="1"/>
</dbReference>
<dbReference type="InterPro" id="IPR006139">
    <property type="entry name" value="D-isomer_2_OHA_DH_cat_dom"/>
</dbReference>
<evidence type="ECO:0000256" key="1">
    <source>
        <dbReference type="ARBA" id="ARBA00005854"/>
    </source>
</evidence>
<dbReference type="InterPro" id="IPR036291">
    <property type="entry name" value="NAD(P)-bd_dom_sf"/>
</dbReference>
<keyword evidence="8" id="KW-1185">Reference proteome</keyword>
<dbReference type="STRING" id="882083.SacmaDRAFT_1343"/>
<dbReference type="InterPro" id="IPR029753">
    <property type="entry name" value="D-isomer_DH_CS"/>
</dbReference>
<dbReference type="HOGENOM" id="CLU_019796_1_3_11"/>
<evidence type="ECO:0000313" key="8">
    <source>
        <dbReference type="Proteomes" id="UP000004926"/>
    </source>
</evidence>